<dbReference type="KEGG" id="hazt:108667208"/>
<sequence length="1074" mass="117180">MVRSRVSLLLTLFLVGLPNSGTTANGANRFLGRGSGIPAVHKCCPRDQALLSGRGCIRSSSPPSAYLTHLQNTMSVRVGFPVPRNTTCTMMMLRRDIKHVATWWISRVGLLAVEAPQGELAIHNYCLDDLVDPVTNAASPSAVTCVHELNGELQLPLSSFRSKTVGKCCARDQHFSHVNRTCQTGAEGIPDWEVPVPGADNETQLGYTGFPSCSSGKYSTYYFENNTKEHVRLSANLSLLIVRMNGHCVERESTVSLKDYCFDYEWDGKREAKPLAVVCLEPDDVLDLLEVEQQPALLVLLSLSCIALILTLIFLVALQAKGFVQHESQTDLLAPRTHITYVVAMLLSFFVFAAASGLDAHERSSLCKATGGFLMFFILAGFHWNTALCIESLLIIMRYGVTGWARYALHCCWAWGIPAAITFVAMSLDAHSDNLSCSAILPRIGKFKCFFSDPDAYMLYLYMPIFATLVVNLVTLWAGRRIRLMRLRRLELGAKHHHKRHASSGGSGNGKNGTLEGDISAPDLQRRALGPAYSSTKGSNSSIARFGLSSRETLKLWLEAVCLALWSAVTVTLEVIGFTVMGYGLSRGDQWHQSLWYIPTAVNALRGLGVFLILVILPKESRSYAAELISAAWEKCGGKPLRELLPSTRRSSTSTSTTATTTATASPVALGDKERISQSSSDTPLSSHTASMSELRELPNPNDNGFTPTTLETNSTSISTKPKSLPLEKTIDSRTPKKTNSKTDEKATNGGSISKSDENESDRKSDKLSSENPDIYHRDETMNCMNNTSTDAPMTDVEHGCLNESVRNISEIYPKRNSLGMPAKPPRKSLDLSTRASLSLENVSQFPGRGDSRPATPPKTPSPSLEDDCNSKDPCRYPSKIRSDSAPDTPPDSVPPSPPKSPPPLEVCDQILEVLPLQTVDESHLSISATRSVKNDDAVKLKPSEYSGIATDDAGSTNMDETENYKKPLALDNSCVVSPEKIRKKDDSRLESSENSMARADASTNQAENPSAFFNQASYDGEVPGSEFSLDDKIEREKADDCVASRGDNDSEHHPDAAEVESCKSTLNVTNISA</sequence>
<reference evidence="10" key="1">
    <citation type="submission" date="2025-08" db="UniProtKB">
        <authorList>
            <consortium name="RefSeq"/>
        </authorList>
    </citation>
    <scope>IDENTIFICATION</scope>
    <source>
        <tissue evidence="10">Whole organism</tissue>
    </source>
</reference>
<evidence type="ECO:0000256" key="3">
    <source>
        <dbReference type="ARBA" id="ARBA00022989"/>
    </source>
</evidence>
<dbReference type="Proteomes" id="UP000694843">
    <property type="component" value="Unplaced"/>
</dbReference>
<feature type="compositionally biased region" description="Basic and acidic residues" evidence="5">
    <location>
        <begin position="1030"/>
        <end position="1057"/>
    </location>
</feature>
<comment type="subcellular location">
    <subcellularLocation>
        <location evidence="1">Membrane</location>
        <topology evidence="1">Multi-pass membrane protein</topology>
    </subcellularLocation>
</comment>
<dbReference type="GO" id="GO:0007166">
    <property type="term" value="P:cell surface receptor signaling pathway"/>
    <property type="evidence" value="ECO:0007669"/>
    <property type="project" value="InterPro"/>
</dbReference>
<feature type="compositionally biased region" description="Basic and acidic residues" evidence="5">
    <location>
        <begin position="933"/>
        <end position="943"/>
    </location>
</feature>
<evidence type="ECO:0000313" key="9">
    <source>
        <dbReference type="Proteomes" id="UP000694843"/>
    </source>
</evidence>
<evidence type="ECO:0000259" key="8">
    <source>
        <dbReference type="PROSITE" id="PS50261"/>
    </source>
</evidence>
<feature type="region of interest" description="Disordered" evidence="5">
    <location>
        <begin position="841"/>
        <end position="906"/>
    </location>
</feature>
<evidence type="ECO:0000256" key="7">
    <source>
        <dbReference type="SAM" id="SignalP"/>
    </source>
</evidence>
<feature type="signal peptide" evidence="7">
    <location>
        <begin position="1"/>
        <end position="24"/>
    </location>
</feature>
<dbReference type="Pfam" id="PF00002">
    <property type="entry name" value="7tm_2"/>
    <property type="match status" value="1"/>
</dbReference>
<organism evidence="9 10">
    <name type="scientific">Hyalella azteca</name>
    <name type="common">Amphipod</name>
    <dbReference type="NCBI Taxonomy" id="294128"/>
    <lineage>
        <taxon>Eukaryota</taxon>
        <taxon>Metazoa</taxon>
        <taxon>Ecdysozoa</taxon>
        <taxon>Arthropoda</taxon>
        <taxon>Crustacea</taxon>
        <taxon>Multicrustacea</taxon>
        <taxon>Malacostraca</taxon>
        <taxon>Eumalacostraca</taxon>
        <taxon>Peracarida</taxon>
        <taxon>Amphipoda</taxon>
        <taxon>Senticaudata</taxon>
        <taxon>Talitrida</taxon>
        <taxon>Talitroidea</taxon>
        <taxon>Hyalellidae</taxon>
        <taxon>Hyalella</taxon>
    </lineage>
</organism>
<feature type="compositionally biased region" description="Pro residues" evidence="5">
    <location>
        <begin position="888"/>
        <end position="905"/>
    </location>
</feature>
<feature type="compositionally biased region" description="Basic and acidic residues" evidence="5">
    <location>
        <begin position="755"/>
        <end position="781"/>
    </location>
</feature>
<feature type="compositionally biased region" description="Basic and acidic residues" evidence="5">
    <location>
        <begin position="869"/>
        <end position="885"/>
    </location>
</feature>
<dbReference type="OrthoDB" id="6355522at2759"/>
<feature type="transmembrane region" description="Helical" evidence="6">
    <location>
        <begin position="296"/>
        <end position="318"/>
    </location>
</feature>
<dbReference type="InterPro" id="IPR017981">
    <property type="entry name" value="GPCR_2-like_7TM"/>
</dbReference>
<feature type="chain" id="PRO_5034100945" evidence="7">
    <location>
        <begin position="25"/>
        <end position="1074"/>
    </location>
</feature>
<evidence type="ECO:0000256" key="1">
    <source>
        <dbReference type="ARBA" id="ARBA00004141"/>
    </source>
</evidence>
<keyword evidence="9" id="KW-1185">Reference proteome</keyword>
<feature type="transmembrane region" description="Helical" evidence="6">
    <location>
        <begin position="339"/>
        <end position="358"/>
    </location>
</feature>
<feature type="transmembrane region" description="Helical" evidence="6">
    <location>
        <begin position="373"/>
        <end position="395"/>
    </location>
</feature>
<feature type="transmembrane region" description="Helical" evidence="6">
    <location>
        <begin position="407"/>
        <end position="426"/>
    </location>
</feature>
<keyword evidence="4 6" id="KW-0472">Membrane</keyword>
<dbReference type="CDD" id="cd13952">
    <property type="entry name" value="7tm_classB"/>
    <property type="match status" value="1"/>
</dbReference>
<feature type="compositionally biased region" description="Basic and acidic residues" evidence="5">
    <location>
        <begin position="729"/>
        <end position="747"/>
    </location>
</feature>
<feature type="region of interest" description="Disordered" evidence="5">
    <location>
        <begin position="920"/>
        <end position="1074"/>
    </location>
</feature>
<dbReference type="Gene3D" id="1.20.1070.10">
    <property type="entry name" value="Rhodopsin 7-helix transmembrane proteins"/>
    <property type="match status" value="1"/>
</dbReference>
<keyword evidence="3 6" id="KW-1133">Transmembrane helix</keyword>
<feature type="compositionally biased region" description="Basic and acidic residues" evidence="5">
    <location>
        <begin position="980"/>
        <end position="992"/>
    </location>
</feature>
<feature type="transmembrane region" description="Helical" evidence="6">
    <location>
        <begin position="556"/>
        <end position="583"/>
    </location>
</feature>
<feature type="compositionally biased region" description="Polar residues" evidence="5">
    <location>
        <begin position="1002"/>
        <end position="1018"/>
    </location>
</feature>
<dbReference type="GeneID" id="108667208"/>
<feature type="compositionally biased region" description="Polar residues" evidence="5">
    <location>
        <begin position="783"/>
        <end position="792"/>
    </location>
</feature>
<dbReference type="AlphaFoldDB" id="A0A8B7N729"/>
<dbReference type="InterPro" id="IPR000832">
    <property type="entry name" value="GPCR_2_secretin-like"/>
</dbReference>
<dbReference type="OMA" id="MDETENY"/>
<feature type="region of interest" description="Disordered" evidence="5">
    <location>
        <begin position="643"/>
        <end position="796"/>
    </location>
</feature>
<accession>A0A8B7N729</accession>
<dbReference type="InterPro" id="IPR052808">
    <property type="entry name" value="GPCR_Mth-like"/>
</dbReference>
<dbReference type="GO" id="GO:0004930">
    <property type="term" value="F:G protein-coupled receptor activity"/>
    <property type="evidence" value="ECO:0007669"/>
    <property type="project" value="InterPro"/>
</dbReference>
<proteinExistence type="predicted"/>
<evidence type="ECO:0000256" key="5">
    <source>
        <dbReference type="SAM" id="MobiDB-lite"/>
    </source>
</evidence>
<dbReference type="PANTHER" id="PTHR46953">
    <property type="entry name" value="G-PROTEIN COUPLED RECEPTOR MTH-LIKE 1-RELATED"/>
    <property type="match status" value="1"/>
</dbReference>
<keyword evidence="7" id="KW-0732">Signal</keyword>
<dbReference type="GO" id="GO:0016020">
    <property type="term" value="C:membrane"/>
    <property type="evidence" value="ECO:0007669"/>
    <property type="project" value="UniProtKB-SubCell"/>
</dbReference>
<evidence type="ECO:0000256" key="2">
    <source>
        <dbReference type="ARBA" id="ARBA00022692"/>
    </source>
</evidence>
<feature type="compositionally biased region" description="Low complexity" evidence="5">
    <location>
        <begin position="647"/>
        <end position="666"/>
    </location>
</feature>
<evidence type="ECO:0000256" key="6">
    <source>
        <dbReference type="SAM" id="Phobius"/>
    </source>
</evidence>
<keyword evidence="2 6" id="KW-0812">Transmembrane</keyword>
<feature type="compositionally biased region" description="Polar residues" evidence="5">
    <location>
        <begin position="701"/>
        <end position="722"/>
    </location>
</feature>
<dbReference type="PANTHER" id="PTHR46953:SF1">
    <property type="entry name" value="G-PROTEIN COUPLED RECEPTOR MTH-LIKE 1-RELATED"/>
    <property type="match status" value="1"/>
</dbReference>
<feature type="domain" description="G-protein coupled receptors family 2 profile 2" evidence="8">
    <location>
        <begin position="293"/>
        <end position="488"/>
    </location>
</feature>
<name>A0A8B7N729_HYAAZ</name>
<evidence type="ECO:0000256" key="4">
    <source>
        <dbReference type="ARBA" id="ARBA00023136"/>
    </source>
</evidence>
<feature type="transmembrane region" description="Helical" evidence="6">
    <location>
        <begin position="457"/>
        <end position="479"/>
    </location>
</feature>
<feature type="transmembrane region" description="Helical" evidence="6">
    <location>
        <begin position="595"/>
        <end position="617"/>
    </location>
</feature>
<evidence type="ECO:0000313" key="10">
    <source>
        <dbReference type="RefSeq" id="XP_018009692.1"/>
    </source>
</evidence>
<feature type="compositionally biased region" description="Polar residues" evidence="5">
    <location>
        <begin position="1063"/>
        <end position="1074"/>
    </location>
</feature>
<dbReference type="PROSITE" id="PS50261">
    <property type="entry name" value="G_PROTEIN_RECEP_F2_4"/>
    <property type="match status" value="1"/>
</dbReference>
<dbReference type="RefSeq" id="XP_018009692.1">
    <property type="nucleotide sequence ID" value="XM_018154203.2"/>
</dbReference>
<feature type="compositionally biased region" description="Polar residues" evidence="5">
    <location>
        <begin position="677"/>
        <end position="692"/>
    </location>
</feature>
<gene>
    <name evidence="10" type="primary">LOC108667208</name>
</gene>
<protein>
    <submittedName>
        <fullName evidence="10">Uncharacterized protein LOC108667208</fullName>
    </submittedName>
</protein>